<keyword evidence="5" id="KW-0413">Isomerase</keyword>
<dbReference type="PANTHER" id="PTHR11070">
    <property type="entry name" value="UVRD / RECB / PCRA DNA HELICASE FAMILY MEMBER"/>
    <property type="match status" value="1"/>
</dbReference>
<protein>
    <recommendedName>
        <fullName evidence="7">DNA 3'-5' helicase</fullName>
        <ecNumber evidence="7">5.6.2.4</ecNumber>
    </recommendedName>
</protein>
<organism evidence="11 12">
    <name type="scientific">Cyclonatronum proteinivorum</name>
    <dbReference type="NCBI Taxonomy" id="1457365"/>
    <lineage>
        <taxon>Bacteria</taxon>
        <taxon>Pseudomonadati</taxon>
        <taxon>Balneolota</taxon>
        <taxon>Balneolia</taxon>
        <taxon>Balneolales</taxon>
        <taxon>Cyclonatronaceae</taxon>
        <taxon>Cyclonatronum</taxon>
    </lineage>
</organism>
<evidence type="ECO:0000256" key="5">
    <source>
        <dbReference type="ARBA" id="ARBA00023235"/>
    </source>
</evidence>
<reference evidence="11 12" key="1">
    <citation type="submission" date="2018-03" db="EMBL/GenBank/DDBJ databases">
        <title>Phenotypic and genomic properties of Cyclonatronum proteinivorum gen. nov., sp. nov., a haloalkaliphilic bacteroidete from soda lakes possessing Na+-translocating rhodopsin.</title>
        <authorList>
            <person name="Toshchakov S.V."/>
            <person name="Korzhenkov A."/>
            <person name="Samarov N.I."/>
            <person name="Kublanov I.V."/>
            <person name="Muntyan M.S."/>
            <person name="Sorokin D.Y."/>
        </authorList>
    </citation>
    <scope>NUCLEOTIDE SEQUENCE [LARGE SCALE GENOMIC DNA]</scope>
    <source>
        <strain evidence="11 12">Omega</strain>
    </source>
</reference>
<dbReference type="GO" id="GO:0003677">
    <property type="term" value="F:DNA binding"/>
    <property type="evidence" value="ECO:0007669"/>
    <property type="project" value="InterPro"/>
</dbReference>
<dbReference type="PANTHER" id="PTHR11070:SF45">
    <property type="entry name" value="DNA 3'-5' HELICASE"/>
    <property type="match status" value="1"/>
</dbReference>
<evidence type="ECO:0000256" key="9">
    <source>
        <dbReference type="PROSITE-ProRule" id="PRU00560"/>
    </source>
</evidence>
<dbReference type="OrthoDB" id="9809039at2"/>
<name>A0A345UHM0_9BACT</name>
<evidence type="ECO:0000256" key="8">
    <source>
        <dbReference type="ARBA" id="ARBA00048988"/>
    </source>
</evidence>
<dbReference type="SUPFAM" id="SSF143011">
    <property type="entry name" value="RelE-like"/>
    <property type="match status" value="1"/>
</dbReference>
<evidence type="ECO:0000256" key="6">
    <source>
        <dbReference type="ARBA" id="ARBA00034617"/>
    </source>
</evidence>
<evidence type="ECO:0000256" key="4">
    <source>
        <dbReference type="ARBA" id="ARBA00022840"/>
    </source>
</evidence>
<evidence type="ECO:0000256" key="1">
    <source>
        <dbReference type="ARBA" id="ARBA00022741"/>
    </source>
</evidence>
<dbReference type="SUPFAM" id="SSF52540">
    <property type="entry name" value="P-loop containing nucleoside triphosphate hydrolases"/>
    <property type="match status" value="1"/>
</dbReference>
<dbReference type="Pfam" id="PF00580">
    <property type="entry name" value="UvrD-helicase"/>
    <property type="match status" value="1"/>
</dbReference>
<dbReference type="InterPro" id="IPR014016">
    <property type="entry name" value="UvrD-like_ATP-bd"/>
</dbReference>
<dbReference type="Pfam" id="PF13361">
    <property type="entry name" value="UvrD_C"/>
    <property type="match status" value="1"/>
</dbReference>
<dbReference type="Proteomes" id="UP000254808">
    <property type="component" value="Chromosome"/>
</dbReference>
<evidence type="ECO:0000256" key="3">
    <source>
        <dbReference type="ARBA" id="ARBA00022806"/>
    </source>
</evidence>
<dbReference type="PROSITE" id="PS51198">
    <property type="entry name" value="UVRD_HELICASE_ATP_BIND"/>
    <property type="match status" value="1"/>
</dbReference>
<dbReference type="AlphaFoldDB" id="A0A345UHM0"/>
<feature type="binding site" evidence="9">
    <location>
        <begin position="249"/>
        <end position="256"/>
    </location>
    <ligand>
        <name>ATP</name>
        <dbReference type="ChEBI" id="CHEBI:30616"/>
    </ligand>
</feature>
<dbReference type="InterPro" id="IPR027417">
    <property type="entry name" value="P-loop_NTPase"/>
</dbReference>
<dbReference type="GO" id="GO:0016887">
    <property type="term" value="F:ATP hydrolysis activity"/>
    <property type="evidence" value="ECO:0007669"/>
    <property type="project" value="RHEA"/>
</dbReference>
<keyword evidence="3 9" id="KW-0347">Helicase</keyword>
<evidence type="ECO:0000256" key="2">
    <source>
        <dbReference type="ARBA" id="ARBA00022801"/>
    </source>
</evidence>
<evidence type="ECO:0000259" key="10">
    <source>
        <dbReference type="PROSITE" id="PS51198"/>
    </source>
</evidence>
<comment type="catalytic activity">
    <reaction evidence="6">
        <text>Couples ATP hydrolysis with the unwinding of duplex DNA by translocating in the 3'-5' direction.</text>
        <dbReference type="EC" id="5.6.2.4"/>
    </reaction>
</comment>
<accession>A0A345UHM0</accession>
<evidence type="ECO:0000313" key="12">
    <source>
        <dbReference type="Proteomes" id="UP000254808"/>
    </source>
</evidence>
<dbReference type="GO" id="GO:0005829">
    <property type="term" value="C:cytosol"/>
    <property type="evidence" value="ECO:0007669"/>
    <property type="project" value="TreeGrafter"/>
</dbReference>
<dbReference type="KEGG" id="cprv:CYPRO_0688"/>
<dbReference type="InterPro" id="IPR000212">
    <property type="entry name" value="DNA_helicase_UvrD/REP"/>
</dbReference>
<dbReference type="EC" id="5.6.2.4" evidence="7"/>
<dbReference type="GO" id="GO:0000725">
    <property type="term" value="P:recombinational repair"/>
    <property type="evidence" value="ECO:0007669"/>
    <property type="project" value="TreeGrafter"/>
</dbReference>
<dbReference type="InterPro" id="IPR035093">
    <property type="entry name" value="RelE/ParE_toxin_dom_sf"/>
</dbReference>
<dbReference type="Gene3D" id="3.30.2310.20">
    <property type="entry name" value="RelE-like"/>
    <property type="match status" value="1"/>
</dbReference>
<dbReference type="EMBL" id="CP027806">
    <property type="protein sequence ID" value="AXI99971.1"/>
    <property type="molecule type" value="Genomic_DNA"/>
</dbReference>
<dbReference type="GO" id="GO:0043138">
    <property type="term" value="F:3'-5' DNA helicase activity"/>
    <property type="evidence" value="ECO:0007669"/>
    <property type="project" value="UniProtKB-EC"/>
</dbReference>
<dbReference type="RefSeq" id="WP_114983290.1">
    <property type="nucleotide sequence ID" value="NZ_CP027806.1"/>
</dbReference>
<gene>
    <name evidence="11" type="ORF">CYPRO_0688</name>
</gene>
<sequence>MQFLIADTFTDSLAKLTNEEQKAVKTTVFDLQVDPANNGIKLHRIARVKDKGFWSARVSRDIRLIIHKSAQSMLVCYVDHHDQAYDWASRRKLERHPTTGAAQMVLIRERVQEVLIPTYVQKPEPKQRPLAAVPEGKLLQYGIPQEWVKEAKQADEDELLALAALLPAEAAEALLNLAVGHEPPLPLQADPASDPFEHPDAKRRFRVMDNLEELQLALEYPWEKWSVFLHPAQREIVQQAGGGPARVSGTAGTGKTIVALHRAVWLAEQHPEARVLLTTFSDVLASALDVKLRRLISTRPRLKERIETHALPELGLRLYKSRFGEAALADDATIAKLLQEAVEGEEAATFSARFLMEEWKEVVDAWQLQSWDEYRVVQRIGRKTRLPENRRKLLWAVFEKLREKLAANNLTSLNAVYRRLEAQYRSEGRFPYDFVVVDESQDISVAQLRLLSLLGDKPGGLFFAGDLGQRIFQQPFSWKSLGVDIRGRSRTLHINYRTSHQIRRQADLLLDPVVRDVDGNEEVRNKTVSVFNSPTPDIHVFETEEAEQQAVTAWLADKLESGVQPSEIGLFTRTEHELDRAKQALEAAGYPYTLMTGRVQESRGITLSTMHLAKGLEFRAVVVMACDDEVIPLQSRIEQIADQADLEEIYNTERHLLYVACTRARDYLLVTGTSPESEFLDDLRGK</sequence>
<keyword evidence="12" id="KW-1185">Reference proteome</keyword>
<proteinExistence type="predicted"/>
<comment type="catalytic activity">
    <reaction evidence="8">
        <text>ATP + H2O = ADP + phosphate + H(+)</text>
        <dbReference type="Rhea" id="RHEA:13065"/>
        <dbReference type="ChEBI" id="CHEBI:15377"/>
        <dbReference type="ChEBI" id="CHEBI:15378"/>
        <dbReference type="ChEBI" id="CHEBI:30616"/>
        <dbReference type="ChEBI" id="CHEBI:43474"/>
        <dbReference type="ChEBI" id="CHEBI:456216"/>
        <dbReference type="EC" id="5.6.2.4"/>
    </reaction>
</comment>
<keyword evidence="1 9" id="KW-0547">Nucleotide-binding</keyword>
<dbReference type="Gene3D" id="3.40.50.300">
    <property type="entry name" value="P-loop containing nucleotide triphosphate hydrolases"/>
    <property type="match status" value="2"/>
</dbReference>
<feature type="domain" description="UvrD-like helicase ATP-binding" evidence="10">
    <location>
        <begin position="228"/>
        <end position="517"/>
    </location>
</feature>
<evidence type="ECO:0000313" key="11">
    <source>
        <dbReference type="EMBL" id="AXI99971.1"/>
    </source>
</evidence>
<evidence type="ECO:0000256" key="7">
    <source>
        <dbReference type="ARBA" id="ARBA00034808"/>
    </source>
</evidence>
<keyword evidence="4 9" id="KW-0067">ATP-binding</keyword>
<dbReference type="InterPro" id="IPR014017">
    <property type="entry name" value="DNA_helicase_UvrD-like_C"/>
</dbReference>
<keyword evidence="2 9" id="KW-0378">Hydrolase</keyword>
<dbReference type="GO" id="GO:0005524">
    <property type="term" value="F:ATP binding"/>
    <property type="evidence" value="ECO:0007669"/>
    <property type="project" value="UniProtKB-UniRule"/>
</dbReference>